<dbReference type="Pfam" id="PF04014">
    <property type="entry name" value="MazE_antitoxin"/>
    <property type="match status" value="1"/>
</dbReference>
<dbReference type="InterPro" id="IPR038078">
    <property type="entry name" value="PhoU-like_sf"/>
</dbReference>
<dbReference type="Gene3D" id="1.20.58.220">
    <property type="entry name" value="Phosphate transport system protein phou homolog 2, domain 2"/>
    <property type="match status" value="1"/>
</dbReference>
<gene>
    <name evidence="2" type="ORF">HARCEL1_02580</name>
</gene>
<dbReference type="GO" id="GO:0045936">
    <property type="term" value="P:negative regulation of phosphate metabolic process"/>
    <property type="evidence" value="ECO:0007669"/>
    <property type="project" value="InterPro"/>
</dbReference>
<dbReference type="GeneID" id="36511357"/>
<reference evidence="2 3" key="1">
    <citation type="submission" date="2018-04" db="EMBL/GenBank/DDBJ databases">
        <title>Halococcoides cellulosivorans gen. nov., sp. nov., an extremely halophilic cellulose-utilizing haloarchaeon from hypersaline lakes.</title>
        <authorList>
            <person name="Sorokin D.Y."/>
            <person name="Toshchakov S.V."/>
            <person name="Samarov N.I."/>
            <person name="Korzhenkov A."/>
            <person name="Kublanov I.V."/>
        </authorList>
    </citation>
    <scope>NUCLEOTIDE SEQUENCE [LARGE SCALE GENOMIC DNA]</scope>
    <source>
        <strain evidence="2 3">HArcel1</strain>
    </source>
</reference>
<dbReference type="PANTHER" id="PTHR42930">
    <property type="entry name" value="PHOSPHATE-SPECIFIC TRANSPORT SYSTEM ACCESSORY PROTEIN PHOU"/>
    <property type="match status" value="1"/>
</dbReference>
<keyword evidence="2" id="KW-0808">Transferase</keyword>
<dbReference type="GO" id="GO:0030643">
    <property type="term" value="P:intracellular phosphate ion homeostasis"/>
    <property type="evidence" value="ECO:0007669"/>
    <property type="project" value="InterPro"/>
</dbReference>
<evidence type="ECO:0000259" key="1">
    <source>
        <dbReference type="SMART" id="SM00966"/>
    </source>
</evidence>
<dbReference type="KEGG" id="harc:HARCEL1_02580"/>
<sequence>METRKVQQLGPSTLAMTLPAEWARTYDVEKGDEVSLRIGDQGSITVLPGSIDSGESTATIDASDLDADTLERAIVAQYVLGRRVIAVESGDRATLDGEHISAVYNAEAQLMGLGVIEETPDRISIRCSVDPADFSLTNLLERLESTGRTMRSEAIDALSQGNRELADRALNRERQANKIFVLLLRLIFSAHRDPTLARAVGLTESFPLIAYRSLAKNLELTADSAEDIATIARDADGHTLAVSDSTMKQIRAFNDHVDKISEQAIQAAVERDHGVTTDVRERFQAIDDQVQDIFDGLEELPNDDLLQVREVLVALQQTADFGVRNAEIATNLALDRDAGPVQIDDAANE</sequence>
<name>A0A2R4WYR7_9EURY</name>
<dbReference type="SUPFAM" id="SSF109755">
    <property type="entry name" value="PhoU-like"/>
    <property type="match status" value="1"/>
</dbReference>
<evidence type="ECO:0000313" key="2">
    <source>
        <dbReference type="EMBL" id="AWB26675.1"/>
    </source>
</evidence>
<organism evidence="2 3">
    <name type="scientific">Halococcoides cellulosivorans</name>
    <dbReference type="NCBI Taxonomy" id="1679096"/>
    <lineage>
        <taxon>Archaea</taxon>
        <taxon>Methanobacteriati</taxon>
        <taxon>Methanobacteriota</taxon>
        <taxon>Stenosarchaea group</taxon>
        <taxon>Halobacteria</taxon>
        <taxon>Halobacteriales</taxon>
        <taxon>Haloarculaceae</taxon>
        <taxon>Halococcoides</taxon>
    </lineage>
</organism>
<dbReference type="RefSeq" id="WP_108381044.1">
    <property type="nucleotide sequence ID" value="NZ_CP028858.1"/>
</dbReference>
<protein>
    <submittedName>
        <fullName evidence="2">Histidine kinase</fullName>
    </submittedName>
</protein>
<evidence type="ECO:0000313" key="3">
    <source>
        <dbReference type="Proteomes" id="UP000244727"/>
    </source>
</evidence>
<dbReference type="EMBL" id="CP028858">
    <property type="protein sequence ID" value="AWB26675.1"/>
    <property type="molecule type" value="Genomic_DNA"/>
</dbReference>
<dbReference type="InterPro" id="IPR028366">
    <property type="entry name" value="PhoU"/>
</dbReference>
<keyword evidence="3" id="KW-1185">Reference proteome</keyword>
<dbReference type="Proteomes" id="UP000244727">
    <property type="component" value="Chromosome"/>
</dbReference>
<dbReference type="Pfam" id="PF01895">
    <property type="entry name" value="PhoU"/>
    <property type="match status" value="1"/>
</dbReference>
<dbReference type="SMART" id="SM00966">
    <property type="entry name" value="SpoVT_AbrB"/>
    <property type="match status" value="1"/>
</dbReference>
<dbReference type="GO" id="GO:0003677">
    <property type="term" value="F:DNA binding"/>
    <property type="evidence" value="ECO:0007669"/>
    <property type="project" value="InterPro"/>
</dbReference>
<dbReference type="InterPro" id="IPR026022">
    <property type="entry name" value="PhoU_dom"/>
</dbReference>
<feature type="domain" description="SpoVT-AbrB" evidence="1">
    <location>
        <begin position="8"/>
        <end position="54"/>
    </location>
</feature>
<proteinExistence type="predicted"/>
<accession>A0A2R4WYR7</accession>
<dbReference type="InterPro" id="IPR007159">
    <property type="entry name" value="SpoVT-AbrB_dom"/>
</dbReference>
<dbReference type="GO" id="GO:0016301">
    <property type="term" value="F:kinase activity"/>
    <property type="evidence" value="ECO:0007669"/>
    <property type="project" value="UniProtKB-KW"/>
</dbReference>
<dbReference type="AlphaFoldDB" id="A0A2R4WYR7"/>
<dbReference type="PANTHER" id="PTHR42930:SF6">
    <property type="entry name" value="PHOSPHATE REGULATORY PROTEIN-LIKE PROTEIN"/>
    <property type="match status" value="1"/>
</dbReference>
<keyword evidence="2" id="KW-0418">Kinase</keyword>